<reference evidence="2 3" key="1">
    <citation type="submission" date="2014-04" db="EMBL/GenBank/DDBJ databases">
        <authorList>
            <consortium name="DOE Joint Genome Institute"/>
            <person name="Kuo A."/>
            <person name="Kohler A."/>
            <person name="Costa M.D."/>
            <person name="Nagy L.G."/>
            <person name="Floudas D."/>
            <person name="Copeland A."/>
            <person name="Barry K.W."/>
            <person name="Cichocki N."/>
            <person name="Veneault-Fourrey C."/>
            <person name="LaButti K."/>
            <person name="Lindquist E.A."/>
            <person name="Lipzen A."/>
            <person name="Lundell T."/>
            <person name="Morin E."/>
            <person name="Murat C."/>
            <person name="Sun H."/>
            <person name="Tunlid A."/>
            <person name="Henrissat B."/>
            <person name="Grigoriev I.V."/>
            <person name="Hibbett D.S."/>
            <person name="Martin F."/>
            <person name="Nordberg H.P."/>
            <person name="Cantor M.N."/>
            <person name="Hua S.X."/>
        </authorList>
    </citation>
    <scope>NUCLEOTIDE SEQUENCE [LARGE SCALE GENOMIC DNA]</scope>
    <source>
        <strain evidence="2 3">441</strain>
    </source>
</reference>
<evidence type="ECO:0000313" key="2">
    <source>
        <dbReference type="EMBL" id="KIK21988.1"/>
    </source>
</evidence>
<name>A0A0C9ZQL5_9AGAM</name>
<evidence type="ECO:0000313" key="3">
    <source>
        <dbReference type="Proteomes" id="UP000054018"/>
    </source>
</evidence>
<sequence>MRGGVTQPERKRVAEEITEDFRREYPEPTTQSESTLALKKTLKDRLNARILAVRKRK</sequence>
<dbReference type="Proteomes" id="UP000054018">
    <property type="component" value="Unassembled WGS sequence"/>
</dbReference>
<protein>
    <submittedName>
        <fullName evidence="2">Uncharacterized protein</fullName>
    </submittedName>
</protein>
<feature type="region of interest" description="Disordered" evidence="1">
    <location>
        <begin position="1"/>
        <end position="36"/>
    </location>
</feature>
<dbReference type="EMBL" id="KN833744">
    <property type="protein sequence ID" value="KIK21988.1"/>
    <property type="molecule type" value="Genomic_DNA"/>
</dbReference>
<gene>
    <name evidence="2" type="ORF">PISMIDRAFT_528405</name>
</gene>
<evidence type="ECO:0000256" key="1">
    <source>
        <dbReference type="SAM" id="MobiDB-lite"/>
    </source>
</evidence>
<keyword evidence="3" id="KW-1185">Reference proteome</keyword>
<dbReference type="HOGENOM" id="CLU_2997360_0_0_1"/>
<proteinExistence type="predicted"/>
<organism evidence="2 3">
    <name type="scientific">Pisolithus microcarpus 441</name>
    <dbReference type="NCBI Taxonomy" id="765257"/>
    <lineage>
        <taxon>Eukaryota</taxon>
        <taxon>Fungi</taxon>
        <taxon>Dikarya</taxon>
        <taxon>Basidiomycota</taxon>
        <taxon>Agaricomycotina</taxon>
        <taxon>Agaricomycetes</taxon>
        <taxon>Agaricomycetidae</taxon>
        <taxon>Boletales</taxon>
        <taxon>Sclerodermatineae</taxon>
        <taxon>Pisolithaceae</taxon>
        <taxon>Pisolithus</taxon>
    </lineage>
</organism>
<accession>A0A0C9ZQL5</accession>
<feature type="compositionally biased region" description="Basic and acidic residues" evidence="1">
    <location>
        <begin position="8"/>
        <end position="26"/>
    </location>
</feature>
<dbReference type="AlphaFoldDB" id="A0A0C9ZQL5"/>
<reference evidence="3" key="2">
    <citation type="submission" date="2015-01" db="EMBL/GenBank/DDBJ databases">
        <title>Evolutionary Origins and Diversification of the Mycorrhizal Mutualists.</title>
        <authorList>
            <consortium name="DOE Joint Genome Institute"/>
            <consortium name="Mycorrhizal Genomics Consortium"/>
            <person name="Kohler A."/>
            <person name="Kuo A."/>
            <person name="Nagy L.G."/>
            <person name="Floudas D."/>
            <person name="Copeland A."/>
            <person name="Barry K.W."/>
            <person name="Cichocki N."/>
            <person name="Veneault-Fourrey C."/>
            <person name="LaButti K."/>
            <person name="Lindquist E.A."/>
            <person name="Lipzen A."/>
            <person name="Lundell T."/>
            <person name="Morin E."/>
            <person name="Murat C."/>
            <person name="Riley R."/>
            <person name="Ohm R."/>
            <person name="Sun H."/>
            <person name="Tunlid A."/>
            <person name="Henrissat B."/>
            <person name="Grigoriev I.V."/>
            <person name="Hibbett D.S."/>
            <person name="Martin F."/>
        </authorList>
    </citation>
    <scope>NUCLEOTIDE SEQUENCE [LARGE SCALE GENOMIC DNA]</scope>
    <source>
        <strain evidence="3">441</strain>
    </source>
</reference>